<dbReference type="Proteomes" id="UP000250235">
    <property type="component" value="Unassembled WGS sequence"/>
</dbReference>
<proteinExistence type="predicted"/>
<evidence type="ECO:0000313" key="2">
    <source>
        <dbReference type="Proteomes" id="UP000250235"/>
    </source>
</evidence>
<protein>
    <recommendedName>
        <fullName evidence="3">CCHC-type domain-containing protein</fullName>
    </recommendedName>
</protein>
<dbReference type="EMBL" id="KQ987299">
    <property type="protein sequence ID" value="KZV57397.1"/>
    <property type="molecule type" value="Genomic_DNA"/>
</dbReference>
<evidence type="ECO:0008006" key="3">
    <source>
        <dbReference type="Google" id="ProtNLM"/>
    </source>
</evidence>
<dbReference type="AlphaFoldDB" id="A0A2Z7DE35"/>
<keyword evidence="2" id="KW-1185">Reference proteome</keyword>
<evidence type="ECO:0000313" key="1">
    <source>
        <dbReference type="EMBL" id="KZV57397.1"/>
    </source>
</evidence>
<organism evidence="1 2">
    <name type="scientific">Dorcoceras hygrometricum</name>
    <dbReference type="NCBI Taxonomy" id="472368"/>
    <lineage>
        <taxon>Eukaryota</taxon>
        <taxon>Viridiplantae</taxon>
        <taxon>Streptophyta</taxon>
        <taxon>Embryophyta</taxon>
        <taxon>Tracheophyta</taxon>
        <taxon>Spermatophyta</taxon>
        <taxon>Magnoliopsida</taxon>
        <taxon>eudicotyledons</taxon>
        <taxon>Gunneridae</taxon>
        <taxon>Pentapetalae</taxon>
        <taxon>asterids</taxon>
        <taxon>lamiids</taxon>
        <taxon>Lamiales</taxon>
        <taxon>Gesneriaceae</taxon>
        <taxon>Didymocarpoideae</taxon>
        <taxon>Trichosporeae</taxon>
        <taxon>Loxocarpinae</taxon>
        <taxon>Dorcoceras</taxon>
    </lineage>
</organism>
<reference evidence="1 2" key="1">
    <citation type="journal article" date="2015" name="Proc. Natl. Acad. Sci. U.S.A.">
        <title>The resurrection genome of Boea hygrometrica: A blueprint for survival of dehydration.</title>
        <authorList>
            <person name="Xiao L."/>
            <person name="Yang G."/>
            <person name="Zhang L."/>
            <person name="Yang X."/>
            <person name="Zhao S."/>
            <person name="Ji Z."/>
            <person name="Zhou Q."/>
            <person name="Hu M."/>
            <person name="Wang Y."/>
            <person name="Chen M."/>
            <person name="Xu Y."/>
            <person name="Jin H."/>
            <person name="Xiao X."/>
            <person name="Hu G."/>
            <person name="Bao F."/>
            <person name="Hu Y."/>
            <person name="Wan P."/>
            <person name="Li L."/>
            <person name="Deng X."/>
            <person name="Kuang T."/>
            <person name="Xiang C."/>
            <person name="Zhu J.K."/>
            <person name="Oliver M.J."/>
            <person name="He Y."/>
        </authorList>
    </citation>
    <scope>NUCLEOTIDE SEQUENCE [LARGE SCALE GENOMIC DNA]</scope>
    <source>
        <strain evidence="2">cv. XS01</strain>
    </source>
</reference>
<sequence length="122" mass="13348">MFCGQCGGRNLTKQCTGVQGVCNICGQYGHYLSFCEESAFLRIVAGSIWRIVTETEYLCSVLTRSAQLDQNHLSSIRTAQLDQINTALSDQHSSIGSAQLDLDQHSSIPIAQLDPISIARSR</sequence>
<name>A0A2Z7DE35_9LAMI</name>
<gene>
    <name evidence="1" type="ORF">F511_11249</name>
</gene>
<accession>A0A2Z7DE35</accession>